<reference evidence="2 3" key="1">
    <citation type="journal article" date="2016" name="Nat. Commun.">
        <title>Thousands of microbial genomes shed light on interconnected biogeochemical processes in an aquifer system.</title>
        <authorList>
            <person name="Anantharaman K."/>
            <person name="Brown C.T."/>
            <person name="Hug L.A."/>
            <person name="Sharon I."/>
            <person name="Castelle C.J."/>
            <person name="Probst A.J."/>
            <person name="Thomas B.C."/>
            <person name="Singh A."/>
            <person name="Wilkins M.J."/>
            <person name="Karaoz U."/>
            <person name="Brodie E.L."/>
            <person name="Williams K.H."/>
            <person name="Hubbard S.S."/>
            <person name="Banfield J.F."/>
        </authorList>
    </citation>
    <scope>NUCLEOTIDE SEQUENCE [LARGE SCALE GENOMIC DNA]</scope>
</reference>
<keyword evidence="1" id="KW-1133">Transmembrane helix</keyword>
<proteinExistence type="predicted"/>
<keyword evidence="1" id="KW-0472">Membrane</keyword>
<evidence type="ECO:0000313" key="3">
    <source>
        <dbReference type="Proteomes" id="UP000176603"/>
    </source>
</evidence>
<evidence type="ECO:0000256" key="1">
    <source>
        <dbReference type="SAM" id="Phobius"/>
    </source>
</evidence>
<dbReference type="STRING" id="1802399.A3E39_01715"/>
<feature type="transmembrane region" description="Helical" evidence="1">
    <location>
        <begin position="12"/>
        <end position="35"/>
    </location>
</feature>
<comment type="caution">
    <text evidence="2">The sequence shown here is derived from an EMBL/GenBank/DDBJ whole genome shotgun (WGS) entry which is preliminary data.</text>
</comment>
<name>A0A1F7UK16_9BACT</name>
<accession>A0A1F7UK16</accession>
<protein>
    <submittedName>
        <fullName evidence="2">Uncharacterized protein</fullName>
    </submittedName>
</protein>
<gene>
    <name evidence="2" type="ORF">A3E39_01715</name>
</gene>
<organism evidence="2 3">
    <name type="scientific">Candidatus Uhrbacteria bacterium RIFCSPHIGHO2_12_FULL_60_25</name>
    <dbReference type="NCBI Taxonomy" id="1802399"/>
    <lineage>
        <taxon>Bacteria</taxon>
        <taxon>Candidatus Uhriibacteriota</taxon>
    </lineage>
</organism>
<dbReference type="AlphaFoldDB" id="A0A1F7UK16"/>
<evidence type="ECO:0000313" key="2">
    <source>
        <dbReference type="EMBL" id="OGL78633.1"/>
    </source>
</evidence>
<dbReference type="EMBL" id="MGEH01000027">
    <property type="protein sequence ID" value="OGL78633.1"/>
    <property type="molecule type" value="Genomic_DNA"/>
</dbReference>
<dbReference type="Proteomes" id="UP000176603">
    <property type="component" value="Unassembled WGS sequence"/>
</dbReference>
<sequence length="598" mass="61791">MKIMKTITKTKVSTRVAVISIVAAALGIGLISYGFGIGYIQINRLPTAAPQQAVKVAESVCNVKAVAQSGAGRCYPGCTKNEDCVSPRVANFKDCSAEAKKLCGSDTVCASQVCGPQTSSCVLGYCTRPNFQTAKSACTGATGGVIIKKLVTGAWFGLCKSAQPGIKVNCSETNLTFCGTSQACDVKADAQSGAGRCYPVCTKNADCVSPYVINSKDCSAQAEKICANDRNCSLKAEESCGNDSVCLAKAKKLCGIDPVCENQVCGPRTPSCVMGYCTRPNFQLAKSSCTGGATDAVKTDEPVTGLWFGLCQSAQPGIKVNCSETNLTYCGTPTGGGTTAVPGPRCDTSGGRCYRPCTTDAECPAGSIDPVCSAYATALCNAAGRQSGLTECVSSLCKNRCLKSATPSLVATTGFCLNPQTPISEVRCRAIPGTIYLGTCPATLALCRNDGDCQAPTPPPDRCLPNPGRCYPGCTANADCATAKTSSYSNCKARATPLCENFPGIVGIPVDKCVESFCGPDSATCDQQTHLCTRPSFVVTAAQCPTATPPATSVPSAQPYPSKFVGNCERSKAPCSTDVECNASTLLNIGSVGSQVQF</sequence>
<keyword evidence="1" id="KW-0812">Transmembrane</keyword>